<evidence type="ECO:0000256" key="2">
    <source>
        <dbReference type="ARBA" id="ARBA00004370"/>
    </source>
</evidence>
<dbReference type="EMBL" id="LNYX01000032">
    <property type="protein sequence ID" value="KTD61404.1"/>
    <property type="molecule type" value="Genomic_DNA"/>
</dbReference>
<keyword evidence="6 11" id="KW-0288">FMN</keyword>
<feature type="binding site" evidence="11">
    <location>
        <position position="60"/>
    </location>
    <ligand>
        <name>substrate</name>
    </ligand>
</feature>
<feature type="binding site" evidence="11">
    <location>
        <position position="166"/>
    </location>
    <ligand>
        <name>substrate</name>
    </ligand>
</feature>
<comment type="subcellular location">
    <subcellularLocation>
        <location evidence="11">Cell membrane</location>
        <topology evidence="11">Peripheral membrane protein</topology>
    </subcellularLocation>
    <subcellularLocation>
        <location evidence="2">Membrane</location>
    </subcellularLocation>
</comment>
<keyword evidence="11" id="KW-1003">Cell membrane</keyword>
<dbReference type="InterPro" id="IPR013785">
    <property type="entry name" value="Aldolase_TIM"/>
</dbReference>
<dbReference type="InterPro" id="IPR005720">
    <property type="entry name" value="Dihydroorotate_DH_cat"/>
</dbReference>
<dbReference type="NCBIfam" id="NF003644">
    <property type="entry name" value="PRK05286.1-1"/>
    <property type="match status" value="1"/>
</dbReference>
<keyword evidence="7 11" id="KW-0665">Pyrimidine biosynthesis</keyword>
<dbReference type="NCBIfam" id="NF003645">
    <property type="entry name" value="PRK05286.1-2"/>
    <property type="match status" value="1"/>
</dbReference>
<dbReference type="InterPro" id="IPR012135">
    <property type="entry name" value="Dihydroorotate_DH_1_2"/>
</dbReference>
<feature type="active site" description="Nucleophile" evidence="11">
    <location>
        <position position="169"/>
    </location>
</feature>
<dbReference type="AlphaFoldDB" id="A0A0W0YX12"/>
<keyword evidence="14" id="KW-1185">Reference proteome</keyword>
<comment type="similarity">
    <text evidence="4 11">Belongs to the dihydroorotate dehydrogenase family. Type 2 subfamily.</text>
</comment>
<feature type="binding site" evidence="11">
    <location>
        <position position="291"/>
    </location>
    <ligand>
        <name>FMN</name>
        <dbReference type="ChEBI" id="CHEBI:58210"/>
    </ligand>
</feature>
<dbReference type="Pfam" id="PF01180">
    <property type="entry name" value="DHO_dh"/>
    <property type="match status" value="1"/>
</dbReference>
<sequence>MYHLLRPLLFKLDPERAHDWVLKTLDWLPASLFATPSGKPVEALGLRFPHPVGLAAGLDKNGAHLDGLAKLGFSFIELGTVTPKPQPGNPKPRLFRLPEAQAIINRMGFNNHGVDALVANVSRAAYRGILGINIGKNKDTPLDHAVEDYRYCLQKVYAHASYVTINISSPNTPDLRRLQEGDFLAALLTGLTEEQQRLADQYQRLVPLVVKVSPDESDEALKRMADVIVAKGIAGIIATNTTCARDAVAQLPYGGEIGGLSGRPLVQRSTACLKLLKQIAGDAVTLIGAGGIDNGETAREKLESGAALVQVYTGLIYQGPSLVGRLVQELSKNRR</sequence>
<comment type="subunit">
    <text evidence="11">Monomer.</text>
</comment>
<name>A0A0W0YX12_LEGSP</name>
<evidence type="ECO:0000256" key="4">
    <source>
        <dbReference type="ARBA" id="ARBA00005359"/>
    </source>
</evidence>
<comment type="catalytic activity">
    <reaction evidence="10 11">
        <text>(S)-dihydroorotate + a quinone = orotate + a quinol</text>
        <dbReference type="Rhea" id="RHEA:30187"/>
        <dbReference type="ChEBI" id="CHEBI:24646"/>
        <dbReference type="ChEBI" id="CHEBI:30839"/>
        <dbReference type="ChEBI" id="CHEBI:30864"/>
        <dbReference type="ChEBI" id="CHEBI:132124"/>
        <dbReference type="EC" id="1.3.5.2"/>
    </reaction>
</comment>
<dbReference type="SUPFAM" id="SSF51395">
    <property type="entry name" value="FMN-linked oxidoreductases"/>
    <property type="match status" value="1"/>
</dbReference>
<keyword evidence="8 11" id="KW-0560">Oxidoreductase</keyword>
<protein>
    <recommendedName>
        <fullName evidence="11">Dihydroorotate dehydrogenase (quinone)</fullName>
        <ecNumber evidence="11">1.3.5.2</ecNumber>
    </recommendedName>
    <alternativeName>
        <fullName evidence="11">DHOdehase</fullName>
        <shortName evidence="11">DHOD</shortName>
        <shortName evidence="11">DHODase</shortName>
    </alternativeName>
    <alternativeName>
        <fullName evidence="11">Dihydroorotate oxidase</fullName>
    </alternativeName>
</protein>
<comment type="function">
    <text evidence="1 11">Catalyzes the conversion of dihydroorotate to orotate with quinone as electron acceptor.</text>
</comment>
<dbReference type="InterPro" id="IPR050074">
    <property type="entry name" value="DHO_dehydrogenase"/>
</dbReference>
<dbReference type="GO" id="GO:0044205">
    <property type="term" value="P:'de novo' UMP biosynthetic process"/>
    <property type="evidence" value="ECO:0007669"/>
    <property type="project" value="UniProtKB-UniRule"/>
</dbReference>
<dbReference type="PANTHER" id="PTHR48109:SF4">
    <property type="entry name" value="DIHYDROOROTATE DEHYDROGENASE (QUINONE), MITOCHONDRIAL"/>
    <property type="match status" value="1"/>
</dbReference>
<proteinExistence type="inferred from homology"/>
<keyword evidence="5 11" id="KW-0285">Flavoprotein</keyword>
<dbReference type="Proteomes" id="UP000054877">
    <property type="component" value="Unassembled WGS sequence"/>
</dbReference>
<evidence type="ECO:0000256" key="1">
    <source>
        <dbReference type="ARBA" id="ARBA00003125"/>
    </source>
</evidence>
<dbReference type="RefSeq" id="WP_058484562.1">
    <property type="nucleotide sequence ID" value="NZ_CAAAII010000007.1"/>
</dbReference>
<evidence type="ECO:0000259" key="12">
    <source>
        <dbReference type="Pfam" id="PF01180"/>
    </source>
</evidence>
<dbReference type="PATRIC" id="fig|452.5.peg.2929"/>
<dbReference type="GO" id="GO:0005886">
    <property type="term" value="C:plasma membrane"/>
    <property type="evidence" value="ECO:0007669"/>
    <property type="project" value="UniProtKB-SubCell"/>
</dbReference>
<dbReference type="NCBIfam" id="NF003652">
    <property type="entry name" value="PRK05286.2-5"/>
    <property type="match status" value="1"/>
</dbReference>
<dbReference type="NCBIfam" id="NF003646">
    <property type="entry name" value="PRK05286.1-4"/>
    <property type="match status" value="1"/>
</dbReference>
<evidence type="ECO:0000313" key="14">
    <source>
        <dbReference type="Proteomes" id="UP000054877"/>
    </source>
</evidence>
<evidence type="ECO:0000256" key="9">
    <source>
        <dbReference type="ARBA" id="ARBA00023136"/>
    </source>
</evidence>
<evidence type="ECO:0000256" key="7">
    <source>
        <dbReference type="ARBA" id="ARBA00022975"/>
    </source>
</evidence>
<dbReference type="PROSITE" id="PS00911">
    <property type="entry name" value="DHODEHASE_1"/>
    <property type="match status" value="1"/>
</dbReference>
<dbReference type="GO" id="GO:0006207">
    <property type="term" value="P:'de novo' pyrimidine nucleobase biosynthetic process"/>
    <property type="evidence" value="ECO:0007669"/>
    <property type="project" value="UniProtKB-UniRule"/>
</dbReference>
<feature type="domain" description="Dihydroorotate dehydrogenase catalytic" evidence="12">
    <location>
        <begin position="42"/>
        <end position="332"/>
    </location>
</feature>
<evidence type="ECO:0000256" key="8">
    <source>
        <dbReference type="ARBA" id="ARBA00023002"/>
    </source>
</evidence>
<dbReference type="PROSITE" id="PS00912">
    <property type="entry name" value="DHODEHASE_2"/>
    <property type="match status" value="1"/>
</dbReference>
<gene>
    <name evidence="11" type="primary">pyrD</name>
    <name evidence="13" type="ORF">Lspi_2646</name>
</gene>
<feature type="binding site" evidence="11">
    <location>
        <position position="171"/>
    </location>
    <ligand>
        <name>substrate</name>
    </ligand>
</feature>
<dbReference type="CDD" id="cd04738">
    <property type="entry name" value="DHOD_2_like"/>
    <property type="match status" value="1"/>
</dbReference>
<evidence type="ECO:0000313" key="13">
    <source>
        <dbReference type="EMBL" id="KTD61404.1"/>
    </source>
</evidence>
<feature type="binding site" evidence="11">
    <location>
        <begin position="105"/>
        <end position="109"/>
    </location>
    <ligand>
        <name>substrate</name>
    </ligand>
</feature>
<comment type="caution">
    <text evidence="13">The sequence shown here is derived from an EMBL/GenBank/DDBJ whole genome shotgun (WGS) entry which is preliminary data.</text>
</comment>
<feature type="binding site" evidence="11">
    <location>
        <begin position="312"/>
        <end position="313"/>
    </location>
    <ligand>
        <name>FMN</name>
        <dbReference type="ChEBI" id="CHEBI:58210"/>
    </ligand>
</feature>
<evidence type="ECO:0000256" key="5">
    <source>
        <dbReference type="ARBA" id="ARBA00022630"/>
    </source>
</evidence>
<evidence type="ECO:0000256" key="3">
    <source>
        <dbReference type="ARBA" id="ARBA00005161"/>
    </source>
</evidence>
<comment type="pathway">
    <text evidence="3 11">Pyrimidine metabolism; UMP biosynthesis via de novo pathway; orotate from (S)-dihydroorotate (quinone route): step 1/1.</text>
</comment>
<dbReference type="OrthoDB" id="9802377at2"/>
<dbReference type="STRING" id="452.Lspi_2646"/>
<accession>A0A0W0YX12</accession>
<feature type="binding site" evidence="11">
    <location>
        <position position="211"/>
    </location>
    <ligand>
        <name>FMN</name>
        <dbReference type="ChEBI" id="CHEBI:58210"/>
    </ligand>
</feature>
<dbReference type="Gene3D" id="3.20.20.70">
    <property type="entry name" value="Aldolase class I"/>
    <property type="match status" value="1"/>
</dbReference>
<feature type="binding site" evidence="11">
    <location>
        <position position="166"/>
    </location>
    <ligand>
        <name>FMN</name>
        <dbReference type="ChEBI" id="CHEBI:58210"/>
    </ligand>
</feature>
<evidence type="ECO:0000256" key="11">
    <source>
        <dbReference type="HAMAP-Rule" id="MF_00225"/>
    </source>
</evidence>
<dbReference type="NCBIfam" id="TIGR01036">
    <property type="entry name" value="pyrD_sub2"/>
    <property type="match status" value="1"/>
</dbReference>
<feature type="binding site" evidence="11">
    <location>
        <position position="80"/>
    </location>
    <ligand>
        <name>FMN</name>
        <dbReference type="ChEBI" id="CHEBI:58210"/>
    </ligand>
</feature>
<dbReference type="PIRSF" id="PIRSF000164">
    <property type="entry name" value="DHO_oxidase"/>
    <property type="match status" value="1"/>
</dbReference>
<feature type="binding site" evidence="11">
    <location>
        <begin position="240"/>
        <end position="241"/>
    </location>
    <ligand>
        <name>substrate</name>
    </ligand>
</feature>
<dbReference type="PANTHER" id="PTHR48109">
    <property type="entry name" value="DIHYDROOROTATE DEHYDROGENASE (QUINONE), MITOCHONDRIAL-RELATED"/>
    <property type="match status" value="1"/>
</dbReference>
<feature type="binding site" evidence="11">
    <location>
        <begin position="56"/>
        <end position="60"/>
    </location>
    <ligand>
        <name>FMN</name>
        <dbReference type="ChEBI" id="CHEBI:58210"/>
    </ligand>
</feature>
<dbReference type="InterPro" id="IPR005719">
    <property type="entry name" value="Dihydroorotate_DH_2"/>
</dbReference>
<feature type="binding site" evidence="11">
    <location>
        <position position="262"/>
    </location>
    <ligand>
        <name>FMN</name>
        <dbReference type="ChEBI" id="CHEBI:58210"/>
    </ligand>
</feature>
<dbReference type="InterPro" id="IPR001295">
    <property type="entry name" value="Dihydroorotate_DH_CS"/>
</dbReference>
<keyword evidence="9 11" id="KW-0472">Membrane</keyword>
<feature type="binding site" evidence="11">
    <location>
        <position position="239"/>
    </location>
    <ligand>
        <name>FMN</name>
        <dbReference type="ChEBI" id="CHEBI:58210"/>
    </ligand>
</feature>
<dbReference type="HAMAP" id="MF_00225">
    <property type="entry name" value="DHO_dh_type2"/>
    <property type="match status" value="1"/>
</dbReference>
<dbReference type="EC" id="1.3.5.2" evidence="11"/>
<dbReference type="GO" id="GO:0106430">
    <property type="term" value="F:dihydroorotate dehydrogenase (quinone) activity"/>
    <property type="evidence" value="ECO:0007669"/>
    <property type="project" value="UniProtKB-EC"/>
</dbReference>
<reference evidence="13 14" key="1">
    <citation type="submission" date="2015-11" db="EMBL/GenBank/DDBJ databases">
        <title>Genomic analysis of 38 Legionella species identifies large and diverse effector repertoires.</title>
        <authorList>
            <person name="Burstein D."/>
            <person name="Amaro F."/>
            <person name="Zusman T."/>
            <person name="Lifshitz Z."/>
            <person name="Cohen O."/>
            <person name="Gilbert J.A."/>
            <person name="Pupko T."/>
            <person name="Shuman H.A."/>
            <person name="Segal G."/>
        </authorList>
    </citation>
    <scope>NUCLEOTIDE SEQUENCE [LARGE SCALE GENOMIC DNA]</scope>
    <source>
        <strain evidence="13 14">Mt.St.Helens-9</strain>
    </source>
</reference>
<evidence type="ECO:0000256" key="10">
    <source>
        <dbReference type="ARBA" id="ARBA00048639"/>
    </source>
</evidence>
<organism evidence="13 14">
    <name type="scientific">Legionella spiritensis</name>
    <dbReference type="NCBI Taxonomy" id="452"/>
    <lineage>
        <taxon>Bacteria</taxon>
        <taxon>Pseudomonadati</taxon>
        <taxon>Pseudomonadota</taxon>
        <taxon>Gammaproteobacteria</taxon>
        <taxon>Legionellales</taxon>
        <taxon>Legionellaceae</taxon>
        <taxon>Legionella</taxon>
    </lineage>
</organism>
<dbReference type="GO" id="GO:0005737">
    <property type="term" value="C:cytoplasm"/>
    <property type="evidence" value="ECO:0007669"/>
    <property type="project" value="InterPro"/>
</dbReference>
<evidence type="ECO:0000256" key="6">
    <source>
        <dbReference type="ARBA" id="ARBA00022643"/>
    </source>
</evidence>
<dbReference type="UniPathway" id="UPA00070">
    <property type="reaction ID" value="UER00946"/>
</dbReference>
<feature type="binding site" evidence="11">
    <location>
        <position position="133"/>
    </location>
    <ligand>
        <name>FMN</name>
        <dbReference type="ChEBI" id="CHEBI:58210"/>
    </ligand>
</feature>
<comment type="cofactor">
    <cofactor evidence="11">
        <name>FMN</name>
        <dbReference type="ChEBI" id="CHEBI:58210"/>
    </cofactor>
    <text evidence="11">Binds 1 FMN per subunit.</text>
</comment>